<proteinExistence type="predicted"/>
<keyword evidence="4" id="KW-0689">Ribosomal protein</keyword>
<evidence type="ECO:0000256" key="2">
    <source>
        <dbReference type="SAM" id="MobiDB-lite"/>
    </source>
</evidence>
<feature type="region of interest" description="Disordered" evidence="2">
    <location>
        <begin position="417"/>
        <end position="449"/>
    </location>
</feature>
<dbReference type="GO" id="GO:0005739">
    <property type="term" value="C:mitochondrion"/>
    <property type="evidence" value="ECO:0007669"/>
    <property type="project" value="UniProtKB-SubCell"/>
</dbReference>
<dbReference type="KEGG" id="fas:105271493"/>
<keyword evidence="3" id="KW-1185">Reference proteome</keyword>
<comment type="subcellular location">
    <subcellularLocation>
        <location evidence="1">Mitochondrion</location>
    </subcellularLocation>
</comment>
<evidence type="ECO:0000256" key="1">
    <source>
        <dbReference type="ARBA" id="ARBA00004173"/>
    </source>
</evidence>
<dbReference type="Pfam" id="PF10037">
    <property type="entry name" value="MRP-S27"/>
    <property type="match status" value="1"/>
</dbReference>
<dbReference type="GO" id="GO:0005840">
    <property type="term" value="C:ribosome"/>
    <property type="evidence" value="ECO:0007669"/>
    <property type="project" value="UniProtKB-KW"/>
</dbReference>
<dbReference type="RefSeq" id="XP_011311372.1">
    <property type="nucleotide sequence ID" value="XM_011313070.1"/>
</dbReference>
<dbReference type="OrthoDB" id="19830at2759"/>
<keyword evidence="4" id="KW-0687">Ribonucleoprotein</keyword>
<dbReference type="InterPro" id="IPR019266">
    <property type="entry name" value="Ribosomal_mS27"/>
</dbReference>
<dbReference type="GeneID" id="105271493"/>
<name>A0A9R1TKS3_9HYME</name>
<dbReference type="PANTHER" id="PTHR21393:SF0">
    <property type="entry name" value="SMALL RIBOSOMAL SUBUNIT PROTEIN MS27"/>
    <property type="match status" value="1"/>
</dbReference>
<reference evidence="4" key="1">
    <citation type="submission" date="2025-08" db="UniProtKB">
        <authorList>
            <consortium name="RefSeq"/>
        </authorList>
    </citation>
    <scope>IDENTIFICATION</scope>
    <source>
        <strain evidence="4">USDA-PBARC FA_bdor</strain>
        <tissue evidence="4">Whole organism</tissue>
    </source>
</reference>
<dbReference type="InterPro" id="IPR034913">
    <property type="entry name" value="mS27/PTCD2"/>
</dbReference>
<evidence type="ECO:0000313" key="4">
    <source>
        <dbReference type="RefSeq" id="XP_011311372.1"/>
    </source>
</evidence>
<sequence length="449" mass="52547">MLSSVRSSTRPLLRLRRWKRPSRTFLSSSYPCTDAWNRRFESPLLSKINPSDMFLELDQKYQSTGAISPVDVDIFANTVQSEERVDEVVDILHKLRLTMHTTSTLDSTHHAVIRYLLDTDEKTLLDVLNDRLNYGIFPDHFSYNLLMDTFIKRKNFASAAKVACLLMLQEDQEHPICSALAVYSCHKYLENTEGWAPPPPPPPVDPKEEVVKIRVTYLRNPYFDDHFDLVDPKHLVGKTFVFFGKYKDDTLGRSLLLRGYVLWGKFGLAAEVVQRWIDANVREIVYEEVLGLVEKELEGVEGEKVVEDVEKLKKLLGNLRGMELKKGKMEDEMAERIRKAVEEREKNDIEEQCKNYKEWEKIRMDVLQAQLVEIDKQKRLKNVQEIKKDLQVQERLLTFFENEEKIELQIEEKLQNEDRKYGPPVEVEEDKEDNYIPPEVKQQATKNRI</sequence>
<dbReference type="Proteomes" id="UP000694866">
    <property type="component" value="Unplaced"/>
</dbReference>
<organism evidence="3 4">
    <name type="scientific">Fopius arisanus</name>
    <dbReference type="NCBI Taxonomy" id="64838"/>
    <lineage>
        <taxon>Eukaryota</taxon>
        <taxon>Metazoa</taxon>
        <taxon>Ecdysozoa</taxon>
        <taxon>Arthropoda</taxon>
        <taxon>Hexapoda</taxon>
        <taxon>Insecta</taxon>
        <taxon>Pterygota</taxon>
        <taxon>Neoptera</taxon>
        <taxon>Endopterygota</taxon>
        <taxon>Hymenoptera</taxon>
        <taxon>Apocrita</taxon>
        <taxon>Ichneumonoidea</taxon>
        <taxon>Braconidae</taxon>
        <taxon>Opiinae</taxon>
        <taxon>Fopius</taxon>
    </lineage>
</organism>
<evidence type="ECO:0000313" key="3">
    <source>
        <dbReference type="Proteomes" id="UP000694866"/>
    </source>
</evidence>
<protein>
    <submittedName>
        <fullName evidence="4">28S ribosomal protein S27, mitochondrial</fullName>
    </submittedName>
</protein>
<gene>
    <name evidence="4" type="primary">LOC105271493</name>
</gene>
<dbReference type="AlphaFoldDB" id="A0A9R1TKS3"/>
<dbReference type="PANTHER" id="PTHR21393">
    <property type="entry name" value="MITOCHONDRIAL 28S RIBOSOMAL PROTEIN S27"/>
    <property type="match status" value="1"/>
</dbReference>
<accession>A0A9R1TKS3</accession>